<sequence length="56" mass="6576">MELILKISQGEKISKEEILAASKIRDELETLANERKTEKFGERDIDLKYLKKLQKL</sequence>
<organism evidence="1">
    <name type="scientific">marine metagenome</name>
    <dbReference type="NCBI Taxonomy" id="408172"/>
    <lineage>
        <taxon>unclassified sequences</taxon>
        <taxon>metagenomes</taxon>
        <taxon>ecological metagenomes</taxon>
    </lineage>
</organism>
<dbReference type="AlphaFoldDB" id="A0A382Y3R4"/>
<protein>
    <submittedName>
        <fullName evidence="1">Uncharacterized protein</fullName>
    </submittedName>
</protein>
<evidence type="ECO:0000313" key="1">
    <source>
        <dbReference type="EMBL" id="SVD77992.1"/>
    </source>
</evidence>
<accession>A0A382Y3R4</accession>
<proteinExistence type="predicted"/>
<gene>
    <name evidence="1" type="ORF">METZ01_LOCUS430846</name>
</gene>
<reference evidence="1" key="1">
    <citation type="submission" date="2018-05" db="EMBL/GenBank/DDBJ databases">
        <authorList>
            <person name="Lanie J.A."/>
            <person name="Ng W.-L."/>
            <person name="Kazmierczak K.M."/>
            <person name="Andrzejewski T.M."/>
            <person name="Davidsen T.M."/>
            <person name="Wayne K.J."/>
            <person name="Tettelin H."/>
            <person name="Glass J.I."/>
            <person name="Rusch D."/>
            <person name="Podicherti R."/>
            <person name="Tsui H.-C.T."/>
            <person name="Winkler M.E."/>
        </authorList>
    </citation>
    <scope>NUCLEOTIDE SEQUENCE</scope>
</reference>
<dbReference type="EMBL" id="UINC01172751">
    <property type="protein sequence ID" value="SVD77992.1"/>
    <property type="molecule type" value="Genomic_DNA"/>
</dbReference>
<name>A0A382Y3R4_9ZZZZ</name>